<protein>
    <submittedName>
        <fullName evidence="6">Cytochrome P450</fullName>
    </submittedName>
</protein>
<evidence type="ECO:0000313" key="6">
    <source>
        <dbReference type="EMBL" id="EKG15809.1"/>
    </source>
</evidence>
<dbReference type="PANTHER" id="PTHR46300:SF5">
    <property type="entry name" value="CYTOCHROME P450"/>
    <property type="match status" value="1"/>
</dbReference>
<dbReference type="Gene3D" id="1.10.630.10">
    <property type="entry name" value="Cytochrome P450"/>
    <property type="match status" value="1"/>
</dbReference>
<proteinExistence type="inferred from homology"/>
<feature type="compositionally biased region" description="Basic residues" evidence="5">
    <location>
        <begin position="194"/>
        <end position="207"/>
    </location>
</feature>
<dbReference type="GO" id="GO:0005506">
    <property type="term" value="F:iron ion binding"/>
    <property type="evidence" value="ECO:0007669"/>
    <property type="project" value="InterPro"/>
</dbReference>
<keyword evidence="4" id="KW-0408">Iron</keyword>
<keyword evidence="2" id="KW-0479">Metal-binding</keyword>
<dbReference type="STRING" id="1126212.K2RZY7"/>
<dbReference type="GO" id="GO:0004497">
    <property type="term" value="F:monooxygenase activity"/>
    <property type="evidence" value="ECO:0007669"/>
    <property type="project" value="InterPro"/>
</dbReference>
<dbReference type="PANTHER" id="PTHR46300">
    <property type="entry name" value="P450, PUTATIVE (EUROFUNG)-RELATED-RELATED"/>
    <property type="match status" value="1"/>
</dbReference>
<evidence type="ECO:0000256" key="2">
    <source>
        <dbReference type="ARBA" id="ARBA00022723"/>
    </source>
</evidence>
<dbReference type="VEuPathDB" id="FungiDB:MPH_07012"/>
<name>K2RZY7_MACPH</name>
<dbReference type="HOGENOM" id="CLU_1195068_0_0_1"/>
<dbReference type="eggNOG" id="KOG0156">
    <property type="taxonomic scope" value="Eukaryota"/>
</dbReference>
<dbReference type="AlphaFoldDB" id="K2RZY7"/>
<keyword evidence="3" id="KW-0560">Oxidoreductase</keyword>
<dbReference type="GO" id="GO:0016705">
    <property type="term" value="F:oxidoreductase activity, acting on paired donors, with incorporation or reduction of molecular oxygen"/>
    <property type="evidence" value="ECO:0007669"/>
    <property type="project" value="InterPro"/>
</dbReference>
<dbReference type="EMBL" id="AHHD01000292">
    <property type="protein sequence ID" value="EKG15809.1"/>
    <property type="molecule type" value="Genomic_DNA"/>
</dbReference>
<accession>K2RZY7</accession>
<dbReference type="InterPro" id="IPR036396">
    <property type="entry name" value="Cyt_P450_sf"/>
</dbReference>
<evidence type="ECO:0000256" key="3">
    <source>
        <dbReference type="ARBA" id="ARBA00023002"/>
    </source>
</evidence>
<comment type="caution">
    <text evidence="6">The sequence shown here is derived from an EMBL/GenBank/DDBJ whole genome shotgun (WGS) entry which is preliminary data.</text>
</comment>
<reference evidence="6 7" key="1">
    <citation type="journal article" date="2012" name="BMC Genomics">
        <title>Tools to kill: Genome of one of the most destructive plant pathogenic fungi Macrophomina phaseolina.</title>
        <authorList>
            <person name="Islam M.S."/>
            <person name="Haque M.S."/>
            <person name="Islam M.M."/>
            <person name="Emdad E.M."/>
            <person name="Halim A."/>
            <person name="Hossen Q.M.M."/>
            <person name="Hossain M.Z."/>
            <person name="Ahmed B."/>
            <person name="Rahim S."/>
            <person name="Rahman M.S."/>
            <person name="Alam M.M."/>
            <person name="Hou S."/>
            <person name="Wan X."/>
            <person name="Saito J.A."/>
            <person name="Alam M."/>
        </authorList>
    </citation>
    <scope>NUCLEOTIDE SEQUENCE [LARGE SCALE GENOMIC DNA]</scope>
    <source>
        <strain evidence="6 7">MS6</strain>
    </source>
</reference>
<dbReference type="OrthoDB" id="1103324at2759"/>
<gene>
    <name evidence="6" type="ORF">MPH_07012</name>
</gene>
<evidence type="ECO:0000256" key="4">
    <source>
        <dbReference type="ARBA" id="ARBA00023004"/>
    </source>
</evidence>
<dbReference type="InterPro" id="IPR050364">
    <property type="entry name" value="Cytochrome_P450_fung"/>
</dbReference>
<sequence length="232" mass="26921">MIVMPYSDAWRAQGKVTHAIPNGSQPETKFQPYQDVESKQLLYEYLHAPDKWHVANARYSDSVIMSVVFGRRAKMEDPELYELCEVAKVLGSNLAPGASLADMSAWLAYLPKFLQWWRPYRRKWYLMTLKYAPQPPKRTRLYFMADKFSAKGIQARTRPHPREDGQRRGAPLLRRRPGADDGQAPARRDVQGLRVRRPRGGRLRHLAHRDWSVPHRRRAGPARRGEGGWVPR</sequence>
<evidence type="ECO:0000256" key="5">
    <source>
        <dbReference type="SAM" id="MobiDB-lite"/>
    </source>
</evidence>
<dbReference type="InParanoid" id="K2RZY7"/>
<evidence type="ECO:0000256" key="1">
    <source>
        <dbReference type="ARBA" id="ARBA00010617"/>
    </source>
</evidence>
<evidence type="ECO:0000313" key="7">
    <source>
        <dbReference type="Proteomes" id="UP000007129"/>
    </source>
</evidence>
<dbReference type="Proteomes" id="UP000007129">
    <property type="component" value="Unassembled WGS sequence"/>
</dbReference>
<organism evidence="6 7">
    <name type="scientific">Macrophomina phaseolina (strain MS6)</name>
    <name type="common">Charcoal rot fungus</name>
    <dbReference type="NCBI Taxonomy" id="1126212"/>
    <lineage>
        <taxon>Eukaryota</taxon>
        <taxon>Fungi</taxon>
        <taxon>Dikarya</taxon>
        <taxon>Ascomycota</taxon>
        <taxon>Pezizomycotina</taxon>
        <taxon>Dothideomycetes</taxon>
        <taxon>Dothideomycetes incertae sedis</taxon>
        <taxon>Botryosphaeriales</taxon>
        <taxon>Botryosphaeriaceae</taxon>
        <taxon>Macrophomina</taxon>
    </lineage>
</organism>
<dbReference type="GO" id="GO:0020037">
    <property type="term" value="F:heme binding"/>
    <property type="evidence" value="ECO:0007669"/>
    <property type="project" value="InterPro"/>
</dbReference>
<comment type="similarity">
    <text evidence="1">Belongs to the cytochrome P450 family.</text>
</comment>
<feature type="region of interest" description="Disordered" evidence="5">
    <location>
        <begin position="155"/>
        <end position="232"/>
    </location>
</feature>